<dbReference type="PANTHER" id="PTHR23227:SF67">
    <property type="entry name" value="CRANIOFACIAL DEVELOPMENT PROTEIN 2-LIKE"/>
    <property type="match status" value="1"/>
</dbReference>
<organism evidence="1">
    <name type="scientific">Tanacetum cinerariifolium</name>
    <name type="common">Dalmatian daisy</name>
    <name type="synonym">Chrysanthemum cinerariifolium</name>
    <dbReference type="NCBI Taxonomy" id="118510"/>
    <lineage>
        <taxon>Eukaryota</taxon>
        <taxon>Viridiplantae</taxon>
        <taxon>Streptophyta</taxon>
        <taxon>Embryophyta</taxon>
        <taxon>Tracheophyta</taxon>
        <taxon>Spermatophyta</taxon>
        <taxon>Magnoliopsida</taxon>
        <taxon>eudicotyledons</taxon>
        <taxon>Gunneridae</taxon>
        <taxon>Pentapetalae</taxon>
        <taxon>asterids</taxon>
        <taxon>campanulids</taxon>
        <taxon>Asterales</taxon>
        <taxon>Asteraceae</taxon>
        <taxon>Asteroideae</taxon>
        <taxon>Anthemideae</taxon>
        <taxon>Anthemidinae</taxon>
        <taxon>Tanacetum</taxon>
    </lineage>
</organism>
<accession>A0A699UDP3</accession>
<comment type="caution">
    <text evidence="1">The sequence shown here is derived from an EMBL/GenBank/DDBJ whole genome shotgun (WGS) entry which is preliminary data.</text>
</comment>
<feature type="non-terminal residue" evidence="1">
    <location>
        <position position="98"/>
    </location>
</feature>
<name>A0A699UDP3_TANCI</name>
<dbReference type="EMBL" id="BKCJ011303236">
    <property type="protein sequence ID" value="GFD17834.1"/>
    <property type="molecule type" value="Genomic_DNA"/>
</dbReference>
<reference evidence="1" key="1">
    <citation type="journal article" date="2019" name="Sci. Rep.">
        <title>Draft genome of Tanacetum cinerariifolium, the natural source of mosquito coil.</title>
        <authorList>
            <person name="Yamashiro T."/>
            <person name="Shiraishi A."/>
            <person name="Satake H."/>
            <person name="Nakayama K."/>
        </authorList>
    </citation>
    <scope>NUCLEOTIDE SEQUENCE</scope>
</reference>
<dbReference type="Gene3D" id="3.60.10.10">
    <property type="entry name" value="Endonuclease/exonuclease/phosphatase"/>
    <property type="match status" value="1"/>
</dbReference>
<feature type="non-terminal residue" evidence="1">
    <location>
        <position position="1"/>
    </location>
</feature>
<dbReference type="InterPro" id="IPR036691">
    <property type="entry name" value="Endo/exonu/phosph_ase_sf"/>
</dbReference>
<dbReference type="AlphaFoldDB" id="A0A699UDP3"/>
<dbReference type="PANTHER" id="PTHR23227">
    <property type="entry name" value="BUCENTAUR RELATED"/>
    <property type="match status" value="1"/>
</dbReference>
<dbReference type="InterPro" id="IPR027124">
    <property type="entry name" value="Swc5/CFDP1/2"/>
</dbReference>
<proteinExistence type="predicted"/>
<sequence length="98" mass="10639">RGDRIMAISVVIEGETVNVISAYAPQVGLSDADKKRFWDALDEMVRECPTNQRLIIGGDLNSHIGAAVDGYAEVHEGFGFGDRNEEGCTVLEFATAHD</sequence>
<dbReference type="SUPFAM" id="SSF56219">
    <property type="entry name" value="DNase I-like"/>
    <property type="match status" value="1"/>
</dbReference>
<protein>
    <submittedName>
        <fullName evidence="1">Craniofacial development protein 2-like</fullName>
    </submittedName>
</protein>
<gene>
    <name evidence="1" type="ORF">Tci_889803</name>
</gene>
<evidence type="ECO:0000313" key="1">
    <source>
        <dbReference type="EMBL" id="GFD17834.1"/>
    </source>
</evidence>